<feature type="compositionally biased region" description="Polar residues" evidence="1">
    <location>
        <begin position="64"/>
        <end position="77"/>
    </location>
</feature>
<proteinExistence type="predicted"/>
<feature type="compositionally biased region" description="Basic and acidic residues" evidence="1">
    <location>
        <begin position="156"/>
        <end position="175"/>
    </location>
</feature>
<keyword evidence="3" id="KW-1185">Reference proteome</keyword>
<dbReference type="Proteomes" id="UP000507470">
    <property type="component" value="Unassembled WGS sequence"/>
</dbReference>
<feature type="region of interest" description="Disordered" evidence="1">
    <location>
        <begin position="116"/>
        <end position="175"/>
    </location>
</feature>
<gene>
    <name evidence="2" type="ORF">MCOR_10920</name>
</gene>
<name>A0A6J8ATE1_MYTCO</name>
<reference evidence="2 3" key="1">
    <citation type="submission" date="2020-06" db="EMBL/GenBank/DDBJ databases">
        <authorList>
            <person name="Li R."/>
            <person name="Bekaert M."/>
        </authorList>
    </citation>
    <scope>NUCLEOTIDE SEQUENCE [LARGE SCALE GENOMIC DNA]</scope>
    <source>
        <strain evidence="3">wild</strain>
    </source>
</reference>
<evidence type="ECO:0000256" key="1">
    <source>
        <dbReference type="SAM" id="MobiDB-lite"/>
    </source>
</evidence>
<sequence>MSHNNADALSRRPCYNKECPHCARAEMNYELGPTHKESDRCKVENCNDHVTVSESCRNVQDVSAEQSVTKLSISSSNEDMRPNMTKGPEKNPDVQPEHSKIVRVCIRSKDYGCSLNNSQNEKDNPVEEIDFENVSESQLSDDGIRGPVPAVLKGKGGKDCNRESGPRGEEGAAKG</sequence>
<dbReference type="EMBL" id="CACVKT020001876">
    <property type="protein sequence ID" value="CAC5373011.1"/>
    <property type="molecule type" value="Genomic_DNA"/>
</dbReference>
<protein>
    <submittedName>
        <fullName evidence="2">Uncharacterized protein</fullName>
    </submittedName>
</protein>
<evidence type="ECO:0000313" key="3">
    <source>
        <dbReference type="Proteomes" id="UP000507470"/>
    </source>
</evidence>
<accession>A0A6J8ATE1</accession>
<organism evidence="2 3">
    <name type="scientific">Mytilus coruscus</name>
    <name type="common">Sea mussel</name>
    <dbReference type="NCBI Taxonomy" id="42192"/>
    <lineage>
        <taxon>Eukaryota</taxon>
        <taxon>Metazoa</taxon>
        <taxon>Spiralia</taxon>
        <taxon>Lophotrochozoa</taxon>
        <taxon>Mollusca</taxon>
        <taxon>Bivalvia</taxon>
        <taxon>Autobranchia</taxon>
        <taxon>Pteriomorphia</taxon>
        <taxon>Mytilida</taxon>
        <taxon>Mytiloidea</taxon>
        <taxon>Mytilidae</taxon>
        <taxon>Mytilinae</taxon>
        <taxon>Mytilus</taxon>
    </lineage>
</organism>
<evidence type="ECO:0000313" key="2">
    <source>
        <dbReference type="EMBL" id="CAC5373011.1"/>
    </source>
</evidence>
<feature type="region of interest" description="Disordered" evidence="1">
    <location>
        <begin position="64"/>
        <end position="99"/>
    </location>
</feature>
<dbReference type="AlphaFoldDB" id="A0A6J8ATE1"/>
<feature type="compositionally biased region" description="Basic and acidic residues" evidence="1">
    <location>
        <begin position="87"/>
        <end position="99"/>
    </location>
</feature>